<comment type="caution">
    <text evidence="1">The sequence shown here is derived from an EMBL/GenBank/DDBJ whole genome shotgun (WGS) entry which is preliminary data.</text>
</comment>
<sequence length="209" mass="23859">MRGILIQLNARISKQRNQQIDELLMSIKTKEELNKTSHDPSTSTSLATNRNKLRTLLLYKYDLNLQKTKAKFYSMSNKANALLTKMIKQRHLKDKISSVHHPTTHTLTTNPREIANAFATYYQQLYNLKNDPDTIQPTLTSIQQFLHTTKLPQLSPSQLDAISTPISITEIENITKTLPLNKSPGNYGYTNEFIQIFCPKSSTIPIQTL</sequence>
<organism evidence="1 2">
    <name type="scientific">Staurois parvus</name>
    <dbReference type="NCBI Taxonomy" id="386267"/>
    <lineage>
        <taxon>Eukaryota</taxon>
        <taxon>Metazoa</taxon>
        <taxon>Chordata</taxon>
        <taxon>Craniata</taxon>
        <taxon>Vertebrata</taxon>
        <taxon>Euteleostomi</taxon>
        <taxon>Amphibia</taxon>
        <taxon>Batrachia</taxon>
        <taxon>Anura</taxon>
        <taxon>Neobatrachia</taxon>
        <taxon>Ranoidea</taxon>
        <taxon>Ranidae</taxon>
        <taxon>Staurois</taxon>
    </lineage>
</organism>
<keyword evidence="2" id="KW-1185">Reference proteome</keyword>
<reference evidence="1" key="1">
    <citation type="submission" date="2023-05" db="EMBL/GenBank/DDBJ databases">
        <authorList>
            <person name="Stuckert A."/>
        </authorList>
    </citation>
    <scope>NUCLEOTIDE SEQUENCE</scope>
</reference>
<evidence type="ECO:0000313" key="2">
    <source>
        <dbReference type="Proteomes" id="UP001162483"/>
    </source>
</evidence>
<dbReference type="EMBL" id="CATNWA010017847">
    <property type="protein sequence ID" value="CAI9603496.1"/>
    <property type="molecule type" value="Genomic_DNA"/>
</dbReference>
<name>A0ABN9G7B8_9NEOB</name>
<accession>A0ABN9G7B8</accession>
<evidence type="ECO:0000313" key="1">
    <source>
        <dbReference type="EMBL" id="CAI9603496.1"/>
    </source>
</evidence>
<gene>
    <name evidence="1" type="ORF">SPARVUS_LOCUS13316643</name>
</gene>
<proteinExistence type="predicted"/>
<dbReference type="Proteomes" id="UP001162483">
    <property type="component" value="Unassembled WGS sequence"/>
</dbReference>
<protein>
    <submittedName>
        <fullName evidence="1">Uncharacterized protein</fullName>
    </submittedName>
</protein>